<proteinExistence type="predicted"/>
<accession>A0A507FFT5</accession>
<name>A0A507FFT5_9FUNG</name>
<keyword evidence="3" id="KW-1185">Reference proteome</keyword>
<dbReference type="EMBL" id="QEAP01000125">
    <property type="protein sequence ID" value="TPX74450.1"/>
    <property type="molecule type" value="Genomic_DNA"/>
</dbReference>
<feature type="region of interest" description="Disordered" evidence="1">
    <location>
        <begin position="57"/>
        <end position="97"/>
    </location>
</feature>
<evidence type="ECO:0000256" key="1">
    <source>
        <dbReference type="SAM" id="MobiDB-lite"/>
    </source>
</evidence>
<evidence type="ECO:0000313" key="2">
    <source>
        <dbReference type="EMBL" id="TPX74450.1"/>
    </source>
</evidence>
<dbReference type="PROSITE" id="PS51257">
    <property type="entry name" value="PROKAR_LIPOPROTEIN"/>
    <property type="match status" value="1"/>
</dbReference>
<gene>
    <name evidence="2" type="ORF">CcCBS67573_g04291</name>
</gene>
<protein>
    <submittedName>
        <fullName evidence="2">Uncharacterized protein</fullName>
    </submittedName>
</protein>
<reference evidence="2 3" key="1">
    <citation type="journal article" date="2019" name="Sci. Rep.">
        <title>Comparative genomics of chytrid fungi reveal insights into the obligate biotrophic and pathogenic lifestyle of Synchytrium endobioticum.</title>
        <authorList>
            <person name="van de Vossenberg B.T.L.H."/>
            <person name="Warris S."/>
            <person name="Nguyen H.D.T."/>
            <person name="van Gent-Pelzer M.P.E."/>
            <person name="Joly D.L."/>
            <person name="van de Geest H.C."/>
            <person name="Bonants P.J.M."/>
            <person name="Smith D.S."/>
            <person name="Levesque C.A."/>
            <person name="van der Lee T.A.J."/>
        </authorList>
    </citation>
    <scope>NUCLEOTIDE SEQUENCE [LARGE SCALE GENOMIC DNA]</scope>
    <source>
        <strain evidence="2 3">CBS 675.73</strain>
    </source>
</reference>
<evidence type="ECO:0000313" key="3">
    <source>
        <dbReference type="Proteomes" id="UP000320333"/>
    </source>
</evidence>
<dbReference type="AlphaFoldDB" id="A0A507FFT5"/>
<dbReference type="Proteomes" id="UP000320333">
    <property type="component" value="Unassembled WGS sequence"/>
</dbReference>
<comment type="caution">
    <text evidence="2">The sequence shown here is derived from an EMBL/GenBank/DDBJ whole genome shotgun (WGS) entry which is preliminary data.</text>
</comment>
<sequence>MDQFKFPKLRGIMSGAAPLGALNSGYNHAVCACTKSSQNSIGLLIPKVEARLVNPDTGRESTRKVNCGFVDPNSTTTTQLPPPTQLARKAGSTLVYS</sequence>
<organism evidence="2 3">
    <name type="scientific">Chytriomyces confervae</name>
    <dbReference type="NCBI Taxonomy" id="246404"/>
    <lineage>
        <taxon>Eukaryota</taxon>
        <taxon>Fungi</taxon>
        <taxon>Fungi incertae sedis</taxon>
        <taxon>Chytridiomycota</taxon>
        <taxon>Chytridiomycota incertae sedis</taxon>
        <taxon>Chytridiomycetes</taxon>
        <taxon>Chytridiales</taxon>
        <taxon>Chytriomycetaceae</taxon>
        <taxon>Chytriomyces</taxon>
    </lineage>
</organism>